<gene>
    <name evidence="1" type="ORF">IAA52_07400</name>
</gene>
<reference evidence="1" key="2">
    <citation type="journal article" date="2021" name="PeerJ">
        <title>Extensive microbial diversity within the chicken gut microbiome revealed by metagenomics and culture.</title>
        <authorList>
            <person name="Gilroy R."/>
            <person name="Ravi A."/>
            <person name="Getino M."/>
            <person name="Pursley I."/>
            <person name="Horton D.L."/>
            <person name="Alikhan N.F."/>
            <person name="Baker D."/>
            <person name="Gharbi K."/>
            <person name="Hall N."/>
            <person name="Watson M."/>
            <person name="Adriaenssens E.M."/>
            <person name="Foster-Nyarko E."/>
            <person name="Jarju S."/>
            <person name="Secka A."/>
            <person name="Antonio M."/>
            <person name="Oren A."/>
            <person name="Chaudhuri R.R."/>
            <person name="La Ragione R."/>
            <person name="Hildebrand F."/>
            <person name="Pallen M.J."/>
        </authorList>
    </citation>
    <scope>NUCLEOTIDE SEQUENCE</scope>
    <source>
        <strain evidence="1">ChiSjej6B24-2974</strain>
    </source>
</reference>
<sequence>MKMYIATGGMDVARYLRKVRAAPFWTRAAREWHRLYAPWVPMDTGALLNNVSFAPGQVTHHVPYARRVYGGEGMNFRRDKHPLAAPRWDLAAAKAQKPALIRALQAYVDGGGLELKR</sequence>
<proteinExistence type="predicted"/>
<accession>A0A9D0ZM28</accession>
<name>A0A9D0ZM28_9FIRM</name>
<reference evidence="1" key="1">
    <citation type="submission" date="2020-10" db="EMBL/GenBank/DDBJ databases">
        <authorList>
            <person name="Gilroy R."/>
        </authorList>
    </citation>
    <scope>NUCLEOTIDE SEQUENCE</scope>
    <source>
        <strain evidence="1">ChiSjej6B24-2974</strain>
    </source>
</reference>
<dbReference type="Proteomes" id="UP000824260">
    <property type="component" value="Unassembled WGS sequence"/>
</dbReference>
<protein>
    <submittedName>
        <fullName evidence="1">Uncharacterized protein</fullName>
    </submittedName>
</protein>
<evidence type="ECO:0000313" key="1">
    <source>
        <dbReference type="EMBL" id="HIQ82915.1"/>
    </source>
</evidence>
<evidence type="ECO:0000313" key="2">
    <source>
        <dbReference type="Proteomes" id="UP000824260"/>
    </source>
</evidence>
<dbReference type="Pfam" id="PF11114">
    <property type="entry name" value="Minor_capsid_2"/>
    <property type="match status" value="1"/>
</dbReference>
<comment type="caution">
    <text evidence="1">The sequence shown here is derived from an EMBL/GenBank/DDBJ whole genome shotgun (WGS) entry which is preliminary data.</text>
</comment>
<organism evidence="1 2">
    <name type="scientific">Candidatus Pullichristensenella stercorigallinarum</name>
    <dbReference type="NCBI Taxonomy" id="2840909"/>
    <lineage>
        <taxon>Bacteria</taxon>
        <taxon>Bacillati</taxon>
        <taxon>Bacillota</taxon>
        <taxon>Clostridia</taxon>
        <taxon>Candidatus Pullichristensenella</taxon>
    </lineage>
</organism>
<dbReference type="InterPro" id="IPR021080">
    <property type="entry name" value="Minor_capsid_protein"/>
</dbReference>
<dbReference type="EMBL" id="DVFZ01000072">
    <property type="protein sequence ID" value="HIQ82915.1"/>
    <property type="molecule type" value="Genomic_DNA"/>
</dbReference>
<dbReference type="AlphaFoldDB" id="A0A9D0ZM28"/>